<organism evidence="1 2">
    <name type="scientific">Cordyceps militaris</name>
    <name type="common">Caterpillar fungus</name>
    <name type="synonym">Clavaria militaris</name>
    <dbReference type="NCBI Taxonomy" id="73501"/>
    <lineage>
        <taxon>Eukaryota</taxon>
        <taxon>Fungi</taxon>
        <taxon>Dikarya</taxon>
        <taxon>Ascomycota</taxon>
        <taxon>Pezizomycotina</taxon>
        <taxon>Sordariomycetes</taxon>
        <taxon>Hypocreomycetidae</taxon>
        <taxon>Hypocreales</taxon>
        <taxon>Cordycipitaceae</taxon>
        <taxon>Cordyceps</taxon>
    </lineage>
</organism>
<dbReference type="VEuPathDB" id="FungiDB:CCM_02588"/>
<accession>A0A2H4SCV7</accession>
<evidence type="ECO:0000313" key="2">
    <source>
        <dbReference type="Proteomes" id="UP000323067"/>
    </source>
</evidence>
<dbReference type="EMBL" id="CP023323">
    <property type="protein sequence ID" value="ATY60940.1"/>
    <property type="molecule type" value="Genomic_DNA"/>
</dbReference>
<dbReference type="Proteomes" id="UP000323067">
    <property type="component" value="Chromosome vi"/>
</dbReference>
<dbReference type="VEuPathDB" id="FungiDB:A9K55_006340"/>
<dbReference type="AlphaFoldDB" id="A0A2H4SCV7"/>
<gene>
    <name evidence="1" type="ORF">A9K55_006340</name>
</gene>
<dbReference type="OrthoDB" id="4841107at2759"/>
<protein>
    <submittedName>
        <fullName evidence="1">Uncharacterized protein</fullName>
    </submittedName>
</protein>
<evidence type="ECO:0000313" key="1">
    <source>
        <dbReference type="EMBL" id="ATY60940.1"/>
    </source>
</evidence>
<proteinExistence type="predicted"/>
<sequence>MNFDARFRDDSDETIYLHHIDEQAGSLRVQVLGQGLTQTFLHDYSKENRGNKYGLVKKTTGFLAAVSAGQKRVILAWAESGHGLGCHGDSLVSRGDVLGNARWTSRALALAEILHISLATPFGKPTPQGQRSKTFQASHVEVKLATFAATLLLQLRTQAGGHAAEDGLLSRDNLIKLRSSRWSGGSGGALHFEVHVSRKRCSRCSAFVTRLQELTGVRLDIRWGTRVVPIAYHQQQLKAAEKKSLSRAGEGARSEPRPTTALQTYEKDGVIHYVPPGEGSGKLAQQARVSALARFSLHHLSNVDKPLPATPVIEAPDFADLSDTEHVDTEATSAHPCDSFPFPMVGLE</sequence>
<reference evidence="1 2" key="1">
    <citation type="journal article" date="2017" name="BMC Genomics">
        <title>Chromosome level assembly and secondary metabolite potential of the parasitic fungus Cordyceps militaris.</title>
        <authorList>
            <person name="Kramer G.J."/>
            <person name="Nodwell J.R."/>
        </authorList>
    </citation>
    <scope>NUCLEOTIDE SEQUENCE [LARGE SCALE GENOMIC DNA]</scope>
    <source>
        <strain evidence="1 2">ATCC 34164</strain>
    </source>
</reference>
<name>A0A2H4SCV7_CORMI</name>